<dbReference type="Proteomes" id="UP001583177">
    <property type="component" value="Unassembled WGS sequence"/>
</dbReference>
<comment type="caution">
    <text evidence="2">The sequence shown here is derived from an EMBL/GenBank/DDBJ whole genome shotgun (WGS) entry which is preliminary data.</text>
</comment>
<gene>
    <name evidence="2" type="ORF">Daus18300_002439</name>
</gene>
<proteinExistence type="predicted"/>
<sequence>MSGITDSAATQAHDVVEQAEVEEQKGDKAITGDQVPGVGVEGSSTAATGEQHAEGENKSKLDKVKEALHIKK</sequence>
<keyword evidence="3" id="KW-1185">Reference proteome</keyword>
<dbReference type="EMBL" id="JAWRVE010000014">
    <property type="protein sequence ID" value="KAL1877452.1"/>
    <property type="molecule type" value="Genomic_DNA"/>
</dbReference>
<feature type="compositionally biased region" description="Basic and acidic residues" evidence="1">
    <location>
        <begin position="51"/>
        <end position="72"/>
    </location>
</feature>
<reference evidence="2 3" key="1">
    <citation type="journal article" date="2024" name="IMA Fungus">
        <title>IMA Genome - F19 : A genome assembly and annotation guide to empower mycologists, including annotated draft genome sequences of Ceratocystis pirilliformis, Diaporthe australafricana, Fusarium ophioides, Paecilomyces lecythidis, and Sporothrix stenoceras.</title>
        <authorList>
            <person name="Aylward J."/>
            <person name="Wilson A.M."/>
            <person name="Visagie C.M."/>
            <person name="Spraker J."/>
            <person name="Barnes I."/>
            <person name="Buitendag C."/>
            <person name="Ceriani C."/>
            <person name="Del Mar Angel L."/>
            <person name="du Plessis D."/>
            <person name="Fuchs T."/>
            <person name="Gasser K."/>
            <person name="Kramer D."/>
            <person name="Li W."/>
            <person name="Munsamy K."/>
            <person name="Piso A."/>
            <person name="Price J.L."/>
            <person name="Sonnekus B."/>
            <person name="Thomas C."/>
            <person name="van der Nest A."/>
            <person name="van Dijk A."/>
            <person name="van Heerden A."/>
            <person name="van Vuuren N."/>
            <person name="Yilmaz N."/>
            <person name="Duong T.A."/>
            <person name="van der Merwe N.A."/>
            <person name="Wingfield M.J."/>
            <person name="Wingfield B.D."/>
        </authorList>
    </citation>
    <scope>NUCLEOTIDE SEQUENCE [LARGE SCALE GENOMIC DNA]</scope>
    <source>
        <strain evidence="2 3">CMW 18300</strain>
    </source>
</reference>
<name>A0ABR3XPJ1_9PEZI</name>
<protein>
    <submittedName>
        <fullName evidence="2">Uncharacterized protein</fullName>
    </submittedName>
</protein>
<evidence type="ECO:0000256" key="1">
    <source>
        <dbReference type="SAM" id="MobiDB-lite"/>
    </source>
</evidence>
<organism evidence="2 3">
    <name type="scientific">Diaporthe australafricana</name>
    <dbReference type="NCBI Taxonomy" id="127596"/>
    <lineage>
        <taxon>Eukaryota</taxon>
        <taxon>Fungi</taxon>
        <taxon>Dikarya</taxon>
        <taxon>Ascomycota</taxon>
        <taxon>Pezizomycotina</taxon>
        <taxon>Sordariomycetes</taxon>
        <taxon>Sordariomycetidae</taxon>
        <taxon>Diaporthales</taxon>
        <taxon>Diaporthaceae</taxon>
        <taxon>Diaporthe</taxon>
    </lineage>
</organism>
<accession>A0ABR3XPJ1</accession>
<feature type="compositionally biased region" description="Polar residues" evidence="1">
    <location>
        <begin position="1"/>
        <end position="10"/>
    </location>
</feature>
<feature type="region of interest" description="Disordered" evidence="1">
    <location>
        <begin position="1"/>
        <end position="72"/>
    </location>
</feature>
<evidence type="ECO:0000313" key="3">
    <source>
        <dbReference type="Proteomes" id="UP001583177"/>
    </source>
</evidence>
<evidence type="ECO:0000313" key="2">
    <source>
        <dbReference type="EMBL" id="KAL1877452.1"/>
    </source>
</evidence>